<feature type="compositionally biased region" description="Polar residues" evidence="1">
    <location>
        <begin position="95"/>
        <end position="104"/>
    </location>
</feature>
<feature type="compositionally biased region" description="Low complexity" evidence="1">
    <location>
        <begin position="873"/>
        <end position="897"/>
    </location>
</feature>
<dbReference type="InterPro" id="IPR045142">
    <property type="entry name" value="BCAS3-like"/>
</dbReference>
<dbReference type="GO" id="GO:0006914">
    <property type="term" value="P:autophagy"/>
    <property type="evidence" value="ECO:0007669"/>
    <property type="project" value="InterPro"/>
</dbReference>
<evidence type="ECO:0000256" key="1">
    <source>
        <dbReference type="SAM" id="MobiDB-lite"/>
    </source>
</evidence>
<feature type="region of interest" description="Disordered" evidence="1">
    <location>
        <begin position="542"/>
        <end position="564"/>
    </location>
</feature>
<evidence type="ECO:0000259" key="2">
    <source>
        <dbReference type="Pfam" id="PF21034"/>
    </source>
</evidence>
<feature type="compositionally biased region" description="Low complexity" evidence="1">
    <location>
        <begin position="594"/>
        <end position="603"/>
    </location>
</feature>
<dbReference type="GO" id="GO:0005737">
    <property type="term" value="C:cytoplasm"/>
    <property type="evidence" value="ECO:0007669"/>
    <property type="project" value="TreeGrafter"/>
</dbReference>
<reference evidence="3" key="1">
    <citation type="submission" date="2022-08" db="EMBL/GenBank/DDBJ databases">
        <authorList>
            <consortium name="DOE Joint Genome Institute"/>
            <person name="Min B."/>
            <person name="Riley R."/>
            <person name="Sierra-Patev S."/>
            <person name="Naranjo-Ortiz M."/>
            <person name="Looney B."/>
            <person name="Konkel Z."/>
            <person name="Slot J.C."/>
            <person name="Sakamoto Y."/>
            <person name="Steenwyk J.L."/>
            <person name="Rokas A."/>
            <person name="Carro J."/>
            <person name="Camarero S."/>
            <person name="Ferreira P."/>
            <person name="Molpeceres G."/>
            <person name="Ruiz-Duenas F.J."/>
            <person name="Serrano A."/>
            <person name="Henrissat B."/>
            <person name="Drula E."/>
            <person name="Hughes K.W."/>
            <person name="Mata J.L."/>
            <person name="Ishikawa N.K."/>
            <person name="Vargas-Isla R."/>
            <person name="Ushijima S."/>
            <person name="Smith C.A."/>
            <person name="Ahrendt S."/>
            <person name="Andreopoulos W."/>
            <person name="He G."/>
            <person name="Labutti K."/>
            <person name="Lipzen A."/>
            <person name="Ng V."/>
            <person name="Sandor L."/>
            <person name="Barry K."/>
            <person name="Martinez A.T."/>
            <person name="Xiao Y."/>
            <person name="Gibbons J.G."/>
            <person name="Terashima K."/>
            <person name="Hibbett D.S."/>
            <person name="Grigoriev I.V."/>
        </authorList>
    </citation>
    <scope>NUCLEOTIDE SEQUENCE</scope>
    <source>
        <strain evidence="3">TFB9207</strain>
    </source>
</reference>
<dbReference type="InterPro" id="IPR048382">
    <property type="entry name" value="BCAS3_WD40"/>
</dbReference>
<dbReference type="EMBL" id="MU806002">
    <property type="protein sequence ID" value="KAJ3842536.1"/>
    <property type="molecule type" value="Genomic_DNA"/>
</dbReference>
<dbReference type="Pfam" id="PF21034">
    <property type="entry name" value="BCAS3_WD40"/>
    <property type="match status" value="1"/>
</dbReference>
<feature type="domain" description="BCAS3 WD40" evidence="2">
    <location>
        <begin position="741"/>
        <end position="809"/>
    </location>
</feature>
<dbReference type="PANTHER" id="PTHR13268">
    <property type="entry name" value="BREAST CARCINOMA AMPLIFIED SEQUENCE 3"/>
    <property type="match status" value="1"/>
</dbReference>
<dbReference type="GO" id="GO:0042594">
    <property type="term" value="P:response to starvation"/>
    <property type="evidence" value="ECO:0007669"/>
    <property type="project" value="TreeGrafter"/>
</dbReference>
<evidence type="ECO:0000313" key="3">
    <source>
        <dbReference type="EMBL" id="KAJ3842536.1"/>
    </source>
</evidence>
<gene>
    <name evidence="3" type="ORF">F5878DRAFT_607348</name>
</gene>
<feature type="compositionally biased region" description="Basic and acidic residues" evidence="1">
    <location>
        <begin position="1250"/>
        <end position="1262"/>
    </location>
</feature>
<dbReference type="Proteomes" id="UP001163846">
    <property type="component" value="Unassembled WGS sequence"/>
</dbReference>
<feature type="region of interest" description="Disordered" evidence="1">
    <location>
        <begin position="1220"/>
        <end position="1262"/>
    </location>
</feature>
<feature type="region of interest" description="Disordered" evidence="1">
    <location>
        <begin position="873"/>
        <end position="901"/>
    </location>
</feature>
<feature type="region of interest" description="Disordered" evidence="1">
    <location>
        <begin position="968"/>
        <end position="1000"/>
    </location>
</feature>
<dbReference type="Gene3D" id="2.130.10.10">
    <property type="entry name" value="YVTN repeat-like/Quinoprotein amine dehydrogenase"/>
    <property type="match status" value="1"/>
</dbReference>
<proteinExistence type="predicted"/>
<comment type="caution">
    <text evidence="3">The sequence shown here is derived from an EMBL/GenBank/DDBJ whole genome shotgun (WGS) entry which is preliminary data.</text>
</comment>
<keyword evidence="4" id="KW-1185">Reference proteome</keyword>
<protein>
    <recommendedName>
        <fullName evidence="2">BCAS3 WD40 domain-containing protein</fullName>
    </recommendedName>
</protein>
<feature type="region of interest" description="Disordered" evidence="1">
    <location>
        <begin position="1"/>
        <end position="51"/>
    </location>
</feature>
<dbReference type="InterPro" id="IPR015943">
    <property type="entry name" value="WD40/YVTN_repeat-like_dom_sf"/>
</dbReference>
<feature type="region of interest" description="Disordered" evidence="1">
    <location>
        <begin position="712"/>
        <end position="741"/>
    </location>
</feature>
<feature type="compositionally biased region" description="Polar residues" evidence="1">
    <location>
        <begin position="32"/>
        <end position="51"/>
    </location>
</feature>
<feature type="region of interest" description="Disordered" evidence="1">
    <location>
        <begin position="578"/>
        <end position="633"/>
    </location>
</feature>
<organism evidence="3 4">
    <name type="scientific">Lentinula raphanica</name>
    <dbReference type="NCBI Taxonomy" id="153919"/>
    <lineage>
        <taxon>Eukaryota</taxon>
        <taxon>Fungi</taxon>
        <taxon>Dikarya</taxon>
        <taxon>Basidiomycota</taxon>
        <taxon>Agaricomycotina</taxon>
        <taxon>Agaricomycetes</taxon>
        <taxon>Agaricomycetidae</taxon>
        <taxon>Agaricales</taxon>
        <taxon>Marasmiineae</taxon>
        <taxon>Omphalotaceae</taxon>
        <taxon>Lentinula</taxon>
    </lineage>
</organism>
<feature type="compositionally biased region" description="Polar residues" evidence="1">
    <location>
        <begin position="613"/>
        <end position="622"/>
    </location>
</feature>
<evidence type="ECO:0000313" key="4">
    <source>
        <dbReference type="Proteomes" id="UP001163846"/>
    </source>
</evidence>
<dbReference type="PANTHER" id="PTHR13268:SF0">
    <property type="entry name" value="BCAS3 MICROTUBULE ASSOCIATED CELL MIGRATION FACTOR"/>
    <property type="match status" value="1"/>
</dbReference>
<dbReference type="SUPFAM" id="SSF50969">
    <property type="entry name" value="YVTN repeat-like/Quinoprotein amine dehydrogenase"/>
    <property type="match status" value="1"/>
</dbReference>
<sequence>MEGTVRPSRRVSSGFSYGFSPVVPQSDALGHTSRTGSKYPDSPSNHGHLSSNDTAFARARRVPQYEQSHVQGSALSRALADPQTLKQPPRIAHSAVQSPSGRVRSSTSTTAIPASINGAPDEGDVIVSARWDHSLPGRRLLFLSYHPTGMQIWDCTDLGSISEVLNLPSESVRQLIAGDSLSAKPKEDTPDMVIEYAGILSQGLSGDQGPTLGLLVTPTENSQDHVDESIDSVLLNSEDERDSPDNFTFLLIYSLVEHRVIKIVRIPGLSIGGGRFEVGAGFVVVSTTLPPALHVLSSSTFDVLHIIPASEILPFSHKPSPPHGSSSHSRRHSFLETTSNLVNGIYNNYNEHFNDKYHNLNNRNNVLSPTVEHRFSSGFDSPSSYDLTGDHHGGQASYLNHTRRTSTHGLSEASQAAELPFMTIPETPSLPAPIFAVSGRLLAYASLPEDSSSLSTNGVQPRTSSTLSDAAVSTASAFGSTLSAQLANLGGTGGASGALGALGGITQADVGHAALKVGGSVLSGMKTLGGLAYKSALAAATDSGPDASRLNRRGGHTNNALSGGGGVSGLANRFFSRSAPAATSSPDNRDRRYSTSSIGSTGIDGYEAGRTTGFGQAHSSSDSNRRASVPPRTLPIIESGYHVTVLDLDSLAKTRSVQTPPLAPPVVMHFLASKSQPVSSMQFSASGTSLLITPRDGQTISVYEIRIDPVSRLNETHEPHRHTPHGETKGSDASRSSPTLSQSFASPLHVYNLRRGRTSAVIESVDWASDGRWLAIGTRKRTVHVFATNPYGGPSDVLSHTSGRVRNMIEMPTMPTDVHPLVRLRANKNPRPGDPKVGLAFAFLEPSLEEERRLPPNLLPPFSSPHLLPTHQHSYGSVSTVMSSSPSTRSESLSLSPHQKLSPNVRPRNFQDVLVFDPLDGILSLRRIFVDVKPKLGDGPSILGTNFGSVGSLGASRSLPVTNAVGRLSGSASPGTSPVGTTGAFPTKAENGELTSRESTVASWHLRRGKDWPEKKEVLKTDPRRDLNTTTGQPNWLAQAEISTYSTHAIPRSIYLSHQFSFRALGEDYHALIRRFKLDITGAKIEVRKGVEVSAYPSGSSESFIDGGGFAIHYDRRRSSSSFDEPLASALIGGLDHTPSQPVLPMYPNGTPGTKPRSFKNTIPIRTMAGIGDGMSEGIGRFRREINKVRSPQLPSSDSSLSASVPLEFDEEDEDFLSNEVERDRSHGDSQSLDEQGEHDISISEEPLLDQDRDQWPGWVGEDRKAVEEVETFDDISAVGFLDEEIHETETRKSTKGKKKKRNL</sequence>
<accession>A0AA38UIU6</accession>
<feature type="region of interest" description="Disordered" evidence="1">
    <location>
        <begin position="1279"/>
        <end position="1304"/>
    </location>
</feature>
<feature type="compositionally biased region" description="Polar residues" evidence="1">
    <location>
        <begin position="970"/>
        <end position="980"/>
    </location>
</feature>
<feature type="region of interest" description="Disordered" evidence="1">
    <location>
        <begin position="80"/>
        <end position="119"/>
    </location>
</feature>
<name>A0AA38UIU6_9AGAR</name>
<dbReference type="InterPro" id="IPR011044">
    <property type="entry name" value="Quino_amine_DH_bsu"/>
</dbReference>
<feature type="compositionally biased region" description="Basic residues" evidence="1">
    <location>
        <begin position="1294"/>
        <end position="1304"/>
    </location>
</feature>